<evidence type="ECO:0000313" key="3">
    <source>
        <dbReference type="EMBL" id="KZW00752.1"/>
    </source>
</evidence>
<evidence type="ECO:0000256" key="2">
    <source>
        <dbReference type="SAM" id="MobiDB-lite"/>
    </source>
</evidence>
<dbReference type="NCBIfam" id="NF041278">
    <property type="entry name" value="CmcJ_NvfI_EfuI"/>
    <property type="match status" value="1"/>
</dbReference>
<dbReference type="PANTHER" id="PTHR34598">
    <property type="entry name" value="BLL6449 PROTEIN"/>
    <property type="match status" value="1"/>
</dbReference>
<dbReference type="PANTHER" id="PTHR34598:SF1">
    <property type="entry name" value="PUTATIVE (AFU_ORTHOLOGUE AFUA_3G13140)-RELATED"/>
    <property type="match status" value="1"/>
</dbReference>
<dbReference type="Proteomes" id="UP000077266">
    <property type="component" value="Unassembled WGS sequence"/>
</dbReference>
<feature type="region of interest" description="Disordered" evidence="2">
    <location>
        <begin position="1"/>
        <end position="53"/>
    </location>
</feature>
<dbReference type="OrthoDB" id="412788at2759"/>
<dbReference type="InParanoid" id="A0A165NHE0"/>
<dbReference type="GO" id="GO:0016491">
    <property type="term" value="F:oxidoreductase activity"/>
    <property type="evidence" value="ECO:0007669"/>
    <property type="project" value="InterPro"/>
</dbReference>
<evidence type="ECO:0008006" key="5">
    <source>
        <dbReference type="Google" id="ProtNLM"/>
    </source>
</evidence>
<protein>
    <recommendedName>
        <fullName evidence="5">Methyltransferase</fullName>
    </recommendedName>
</protein>
<dbReference type="InterPro" id="IPR044053">
    <property type="entry name" value="AsaB-like"/>
</dbReference>
<dbReference type="EMBL" id="KV425898">
    <property type="protein sequence ID" value="KZW00752.1"/>
    <property type="molecule type" value="Genomic_DNA"/>
</dbReference>
<feature type="compositionally biased region" description="Basic and acidic residues" evidence="2">
    <location>
        <begin position="38"/>
        <end position="53"/>
    </location>
</feature>
<keyword evidence="4" id="KW-1185">Reference proteome</keyword>
<feature type="compositionally biased region" description="Low complexity" evidence="2">
    <location>
        <begin position="1"/>
        <end position="15"/>
    </location>
</feature>
<evidence type="ECO:0000256" key="1">
    <source>
        <dbReference type="ARBA" id="ARBA00023604"/>
    </source>
</evidence>
<proteinExistence type="inferred from homology"/>
<sequence length="291" mass="33005">MSTTATLTETATSSLPKSVPTTFNYFQPPADGSAPYSKADRDPVTGKQDTNWERDSRSLYVEDVRGHESEYTLDTAGFAYHVGPTKMRAEDFNDDETIKRVYYPESEEYLKKTTGAKKVVLFDHTVRRHRPGQIDSGADTRQPVPMVHGDQTAKSAAVRVKRHLPVDEAEEILKSGTRFQIINLWRPIGNPAIDFPLGFCDFRSIDASRDLVPHRIIFATYEGETLNVRYNEKHKWKYLRGQTPDEFALIKCYDSKPDVAPMTAHSAFTDPTTPPDAPKRQSIELRALLFY</sequence>
<reference evidence="3 4" key="1">
    <citation type="journal article" date="2016" name="Mol. Biol. Evol.">
        <title>Comparative Genomics of Early-Diverging Mushroom-Forming Fungi Provides Insights into the Origins of Lignocellulose Decay Capabilities.</title>
        <authorList>
            <person name="Nagy L.G."/>
            <person name="Riley R."/>
            <person name="Tritt A."/>
            <person name="Adam C."/>
            <person name="Daum C."/>
            <person name="Floudas D."/>
            <person name="Sun H."/>
            <person name="Yadav J.S."/>
            <person name="Pangilinan J."/>
            <person name="Larsson K.H."/>
            <person name="Matsuura K."/>
            <person name="Barry K."/>
            <person name="Labutti K."/>
            <person name="Kuo R."/>
            <person name="Ohm R.A."/>
            <person name="Bhattacharya S.S."/>
            <person name="Shirouzu T."/>
            <person name="Yoshinaga Y."/>
            <person name="Martin F.M."/>
            <person name="Grigoriev I.V."/>
            <person name="Hibbett D.S."/>
        </authorList>
    </citation>
    <scope>NUCLEOTIDE SEQUENCE [LARGE SCALE GENOMIC DNA]</scope>
    <source>
        <strain evidence="3 4">HHB12029</strain>
    </source>
</reference>
<name>A0A165NHE0_EXIGL</name>
<evidence type="ECO:0000313" key="4">
    <source>
        <dbReference type="Proteomes" id="UP000077266"/>
    </source>
</evidence>
<gene>
    <name evidence="3" type="ORF">EXIGLDRAFT_720392</name>
</gene>
<comment type="similarity">
    <text evidence="1">Belongs to the asaB hydroxylase/desaturase family.</text>
</comment>
<dbReference type="STRING" id="1314781.A0A165NHE0"/>
<dbReference type="AlphaFoldDB" id="A0A165NHE0"/>
<organism evidence="3 4">
    <name type="scientific">Exidia glandulosa HHB12029</name>
    <dbReference type="NCBI Taxonomy" id="1314781"/>
    <lineage>
        <taxon>Eukaryota</taxon>
        <taxon>Fungi</taxon>
        <taxon>Dikarya</taxon>
        <taxon>Basidiomycota</taxon>
        <taxon>Agaricomycotina</taxon>
        <taxon>Agaricomycetes</taxon>
        <taxon>Auriculariales</taxon>
        <taxon>Exidiaceae</taxon>
        <taxon>Exidia</taxon>
    </lineage>
</organism>
<accession>A0A165NHE0</accession>